<accession>A0ABR0PD46</accession>
<gene>
    <name evidence="2" type="ORF">PVK06_024171</name>
</gene>
<sequence>MLKDKHDHFGLGFKPSARQRKKELEKRQERRKARLSGEEIKWEPMIIPHISKTFVSGGIIHPEWRTPGKGNIEEMLGNVHINAISKETVEGGTFSNICPYEPGSVLNNWIAEEIPVVFRAYSE</sequence>
<evidence type="ECO:0000256" key="1">
    <source>
        <dbReference type="SAM" id="MobiDB-lite"/>
    </source>
</evidence>
<evidence type="ECO:0000313" key="3">
    <source>
        <dbReference type="Proteomes" id="UP001358586"/>
    </source>
</evidence>
<keyword evidence="3" id="KW-1185">Reference proteome</keyword>
<dbReference type="Proteomes" id="UP001358586">
    <property type="component" value="Chromosome 7"/>
</dbReference>
<name>A0ABR0PD46_GOSAR</name>
<evidence type="ECO:0000313" key="2">
    <source>
        <dbReference type="EMBL" id="KAK5819202.1"/>
    </source>
</evidence>
<protein>
    <submittedName>
        <fullName evidence="2">Uncharacterized protein</fullName>
    </submittedName>
</protein>
<dbReference type="EMBL" id="JARKNE010000007">
    <property type="protein sequence ID" value="KAK5819202.1"/>
    <property type="molecule type" value="Genomic_DNA"/>
</dbReference>
<organism evidence="2 3">
    <name type="scientific">Gossypium arboreum</name>
    <name type="common">Tree cotton</name>
    <name type="synonym">Gossypium nanking</name>
    <dbReference type="NCBI Taxonomy" id="29729"/>
    <lineage>
        <taxon>Eukaryota</taxon>
        <taxon>Viridiplantae</taxon>
        <taxon>Streptophyta</taxon>
        <taxon>Embryophyta</taxon>
        <taxon>Tracheophyta</taxon>
        <taxon>Spermatophyta</taxon>
        <taxon>Magnoliopsida</taxon>
        <taxon>eudicotyledons</taxon>
        <taxon>Gunneridae</taxon>
        <taxon>Pentapetalae</taxon>
        <taxon>rosids</taxon>
        <taxon>malvids</taxon>
        <taxon>Malvales</taxon>
        <taxon>Malvaceae</taxon>
        <taxon>Malvoideae</taxon>
        <taxon>Gossypium</taxon>
    </lineage>
</organism>
<comment type="caution">
    <text evidence="2">The sequence shown here is derived from an EMBL/GenBank/DDBJ whole genome shotgun (WGS) entry which is preliminary data.</text>
</comment>
<feature type="region of interest" description="Disordered" evidence="1">
    <location>
        <begin position="1"/>
        <end position="33"/>
    </location>
</feature>
<proteinExistence type="predicted"/>
<reference evidence="2 3" key="1">
    <citation type="submission" date="2023-03" db="EMBL/GenBank/DDBJ databases">
        <title>WGS of Gossypium arboreum.</title>
        <authorList>
            <person name="Yu D."/>
        </authorList>
    </citation>
    <scope>NUCLEOTIDE SEQUENCE [LARGE SCALE GENOMIC DNA]</scope>
    <source>
        <tissue evidence="2">Leaf</tissue>
    </source>
</reference>